<keyword evidence="2" id="KW-0805">Transcription regulation</keyword>
<dbReference type="Pfam" id="PF02357">
    <property type="entry name" value="NusG"/>
    <property type="match status" value="1"/>
</dbReference>
<evidence type="ECO:0000313" key="6">
    <source>
        <dbReference type="Proteomes" id="UP000000852"/>
    </source>
</evidence>
<dbReference type="CDD" id="cd09895">
    <property type="entry name" value="NGN_SP_UpxY"/>
    <property type="match status" value="1"/>
</dbReference>
<name>C6Y0K9_PEDHD</name>
<dbReference type="SUPFAM" id="SSF82679">
    <property type="entry name" value="N-utilization substance G protein NusG, N-terminal domain"/>
    <property type="match status" value="1"/>
</dbReference>
<dbReference type="SMART" id="SM00738">
    <property type="entry name" value="NGN"/>
    <property type="match status" value="1"/>
</dbReference>
<evidence type="ECO:0000256" key="3">
    <source>
        <dbReference type="ARBA" id="ARBA00023163"/>
    </source>
</evidence>
<dbReference type="InterPro" id="IPR036735">
    <property type="entry name" value="NGN_dom_sf"/>
</dbReference>
<dbReference type="STRING" id="485917.Phep_0546"/>
<dbReference type="eggNOG" id="COG0250">
    <property type="taxonomic scope" value="Bacteria"/>
</dbReference>
<dbReference type="KEGG" id="phe:Phep_0546"/>
<dbReference type="InterPro" id="IPR006645">
    <property type="entry name" value="NGN-like_dom"/>
</dbReference>
<reference evidence="5 6" key="1">
    <citation type="journal article" date="2009" name="Stand. Genomic Sci.">
        <title>Complete genome sequence of Pedobacter heparinus type strain (HIM 762-3).</title>
        <authorList>
            <person name="Han C."/>
            <person name="Spring S."/>
            <person name="Lapidus A."/>
            <person name="Del Rio T.G."/>
            <person name="Tice H."/>
            <person name="Copeland A."/>
            <person name="Cheng J.F."/>
            <person name="Lucas S."/>
            <person name="Chen F."/>
            <person name="Nolan M."/>
            <person name="Bruce D."/>
            <person name="Goodwin L."/>
            <person name="Pitluck S."/>
            <person name="Ivanova N."/>
            <person name="Mavromatis K."/>
            <person name="Mikhailova N."/>
            <person name="Pati A."/>
            <person name="Chen A."/>
            <person name="Palaniappan K."/>
            <person name="Land M."/>
            <person name="Hauser L."/>
            <person name="Chang Y.J."/>
            <person name="Jeffries C.C."/>
            <person name="Saunders E."/>
            <person name="Chertkov O."/>
            <person name="Brettin T."/>
            <person name="Goker M."/>
            <person name="Rohde M."/>
            <person name="Bristow J."/>
            <person name="Eisen J.A."/>
            <person name="Markowitz V."/>
            <person name="Hugenholtz P."/>
            <person name="Kyrpides N.C."/>
            <person name="Klenk H.P."/>
            <person name="Detter J.C."/>
        </authorList>
    </citation>
    <scope>NUCLEOTIDE SEQUENCE [LARGE SCALE GENOMIC DNA]</scope>
    <source>
        <strain evidence="6">ATCC 13125 / DSM 2366 / CIP 104194 / JCM 7457 / NBRC 12017 / NCIMB 9290 / NRRL B-14731 / HIM 762-3</strain>
    </source>
</reference>
<dbReference type="PANTHER" id="PTHR30265:SF4">
    <property type="entry name" value="KOW MOTIF FAMILY PROTEIN, EXPRESSED"/>
    <property type="match status" value="1"/>
</dbReference>
<dbReference type="HOGENOM" id="CLU_067287_5_1_10"/>
<gene>
    <name evidence="5" type="ordered locus">Phep_0546</name>
</gene>
<dbReference type="NCBIfam" id="NF033644">
    <property type="entry name" value="antiterm_UpxY"/>
    <property type="match status" value="1"/>
</dbReference>
<dbReference type="InterPro" id="IPR043425">
    <property type="entry name" value="NusG-like"/>
</dbReference>
<proteinExistence type="predicted"/>
<dbReference type="PANTHER" id="PTHR30265">
    <property type="entry name" value="RHO-INTERACTING TRANSCRIPTION TERMINATION FACTOR NUSG"/>
    <property type="match status" value="1"/>
</dbReference>
<dbReference type="OrthoDB" id="9796143at2"/>
<dbReference type="Proteomes" id="UP000000852">
    <property type="component" value="Chromosome"/>
</dbReference>
<dbReference type="SUPFAM" id="SSF50104">
    <property type="entry name" value="Translation proteins SH3-like domain"/>
    <property type="match status" value="1"/>
</dbReference>
<protein>
    <submittedName>
        <fullName evidence="5">NGN domain protein</fullName>
    </submittedName>
</protein>
<evidence type="ECO:0000256" key="2">
    <source>
        <dbReference type="ARBA" id="ARBA00023015"/>
    </source>
</evidence>
<dbReference type="AlphaFoldDB" id="C6Y0K9"/>
<keyword evidence="6" id="KW-1185">Reference proteome</keyword>
<feature type="domain" description="NusG-like N-terminal" evidence="4">
    <location>
        <begin position="7"/>
        <end position="104"/>
    </location>
</feature>
<dbReference type="GO" id="GO:0031564">
    <property type="term" value="P:transcription antitermination"/>
    <property type="evidence" value="ECO:0007669"/>
    <property type="project" value="UniProtKB-KW"/>
</dbReference>
<dbReference type="EMBL" id="CP001681">
    <property type="protein sequence ID" value="ACU02770.1"/>
    <property type="molecule type" value="Genomic_DNA"/>
</dbReference>
<evidence type="ECO:0000259" key="4">
    <source>
        <dbReference type="SMART" id="SM00738"/>
    </source>
</evidence>
<organism evidence="5 6">
    <name type="scientific">Pedobacter heparinus (strain ATCC 13125 / DSM 2366 / CIP 104194 / JCM 7457 / NBRC 12017 / NCIMB 9290 / NRRL B-14731 / HIM 762-3)</name>
    <dbReference type="NCBI Taxonomy" id="485917"/>
    <lineage>
        <taxon>Bacteria</taxon>
        <taxon>Pseudomonadati</taxon>
        <taxon>Bacteroidota</taxon>
        <taxon>Sphingobacteriia</taxon>
        <taxon>Sphingobacteriales</taxon>
        <taxon>Sphingobacteriaceae</taxon>
        <taxon>Pedobacter</taxon>
    </lineage>
</organism>
<accession>C6Y0K9</accession>
<keyword evidence="1" id="KW-0889">Transcription antitermination</keyword>
<evidence type="ECO:0000256" key="1">
    <source>
        <dbReference type="ARBA" id="ARBA00022814"/>
    </source>
</evidence>
<dbReference type="GO" id="GO:0006354">
    <property type="term" value="P:DNA-templated transcription elongation"/>
    <property type="evidence" value="ECO:0007669"/>
    <property type="project" value="InterPro"/>
</dbReference>
<dbReference type="Gene3D" id="3.30.70.940">
    <property type="entry name" value="NusG, N-terminal domain"/>
    <property type="match status" value="1"/>
</dbReference>
<dbReference type="RefSeq" id="WP_012780723.1">
    <property type="nucleotide sequence ID" value="NC_013061.1"/>
</dbReference>
<dbReference type="InterPro" id="IPR008991">
    <property type="entry name" value="Translation_prot_SH3-like_sf"/>
</dbReference>
<sequence length="168" mass="19582">MENAQQEKNWYVVVTYPNLERKALLNLLKNNFIAFLPLQKVQRKWSDRKKTIEIPLFPNYLFININEKDRFEALDIYGVKRYVTFGGRPAFISETDILNIKRIVESVDLYIEHSLVKGDAVKIIGGPFKDMIGILFKKSGQARFGIRVESMNQTLSIEICHTLIRKVF</sequence>
<evidence type="ECO:0000313" key="5">
    <source>
        <dbReference type="EMBL" id="ACU02770.1"/>
    </source>
</evidence>
<keyword evidence="3" id="KW-0804">Transcription</keyword>